<dbReference type="OrthoDB" id="775571at2759"/>
<dbReference type="GO" id="GO:0072686">
    <property type="term" value="C:mitotic spindle"/>
    <property type="evidence" value="ECO:0007669"/>
    <property type="project" value="InterPro"/>
</dbReference>
<feature type="compositionally biased region" description="Basic and acidic residues" evidence="19">
    <location>
        <begin position="1207"/>
        <end position="1217"/>
    </location>
</feature>
<accession>A0A8H4Q006</accession>
<dbReference type="Pfam" id="PF08655">
    <property type="entry name" value="DASH_Ask1"/>
    <property type="match status" value="1"/>
</dbReference>
<dbReference type="GO" id="GO:0043015">
    <property type="term" value="F:gamma-tubulin binding"/>
    <property type="evidence" value="ECO:0007669"/>
    <property type="project" value="InterPro"/>
</dbReference>
<comment type="similarity">
    <text evidence="5">Belongs to the DASH complex ASK1 family.</text>
</comment>
<name>A0A8H4Q006_9HYPO</name>
<keyword evidence="10" id="KW-0493">Microtubule</keyword>
<evidence type="ECO:0000256" key="6">
    <source>
        <dbReference type="ARBA" id="ARBA00014520"/>
    </source>
</evidence>
<evidence type="ECO:0000256" key="14">
    <source>
        <dbReference type="ARBA" id="ARBA00023212"/>
    </source>
</evidence>
<dbReference type="GO" id="GO:0007020">
    <property type="term" value="P:microtubule nucleation"/>
    <property type="evidence" value="ECO:0007669"/>
    <property type="project" value="UniProtKB-ARBA"/>
</dbReference>
<keyword evidence="13" id="KW-0995">Kinetochore</keyword>
<feature type="coiled-coil region" evidence="18">
    <location>
        <begin position="959"/>
        <end position="986"/>
    </location>
</feature>
<keyword evidence="11" id="KW-0498">Mitosis</keyword>
<dbReference type="FunFam" id="1.20.120.1900:FF:000013">
    <property type="entry name" value="Spindle pole body component"/>
    <property type="match status" value="1"/>
</dbReference>
<keyword evidence="12" id="KW-0159">Chromosome partition</keyword>
<feature type="compositionally biased region" description="Basic and acidic residues" evidence="19">
    <location>
        <begin position="1274"/>
        <end position="1298"/>
    </location>
</feature>
<dbReference type="GO" id="GO:0000930">
    <property type="term" value="C:gamma-tubulin complex"/>
    <property type="evidence" value="ECO:0007669"/>
    <property type="project" value="UniProtKB-ARBA"/>
</dbReference>
<dbReference type="PANTHER" id="PTHR28200">
    <property type="entry name" value="DASH COMPLEX SUBUNIT ASK1"/>
    <property type="match status" value="1"/>
</dbReference>
<evidence type="ECO:0000256" key="19">
    <source>
        <dbReference type="SAM" id="MobiDB-lite"/>
    </source>
</evidence>
<keyword evidence="17" id="KW-0137">Centromere</keyword>
<keyword evidence="14" id="KW-0206">Cytoskeleton</keyword>
<evidence type="ECO:0000256" key="5">
    <source>
        <dbReference type="ARBA" id="ARBA00010731"/>
    </source>
</evidence>
<keyword evidence="8" id="KW-0963">Cytoplasm</keyword>
<feature type="domain" description="Gamma tubulin complex component protein N-terminal" evidence="21">
    <location>
        <begin position="186"/>
        <end position="451"/>
    </location>
</feature>
<keyword evidence="15" id="KW-0539">Nucleus</keyword>
<sequence>MARGDPEADVFAVPDFWQTSKWLQQVIEDAPPTLFTAALPGNPPCRGVNASAGTRAGLDGPSSALIAYDKVALQQEGFFKLPPLDLVEPKQADTEPGQQHTSTCSASADSAEDAEDVWVDTEKPLDGKIGFRTWHSFKNREFASHQPMFVSEAGPAAYDALLRQSTDPPELRNSDAVVVETSPYISCLLALALGRDSIFFRKDAKLQTFNPALPRFRISGFSRQVLQGIESQALRCGTSFLQLGTFVRGAYAKNSSRCEVALASSISHVLQAVEQRLAVYGINPHSLLQLQASIREISTALAPLQRLVSRLRRDSSDEETLSLIFNMASSSDDGQGFVRVMVREMLRRVSAPWIELLEEWIGTKREEGIPLSKSRVGDGRGFVKVEAETYIDDFGREVEDVDFRLDHTKVPDFMASDVIESMFETGRNLRFIRAFHPNHPLAQHAAIESSQPPKADWLYDWASILELEGRIARYRDNISEALRASRRNAWSRTHDIGACASEASPTFKLDFFGLDQGGMEEQMLASIQQLDRPMTRPQGENSLDKILHEQLFHVHDVDMDQANATPHWSLLSVLSFGGIAAAQAQIVNRESLRLLLDAHDIRGQLRLQRDFHLFGNGMFCSRLSHALFDPDLTSAERQAGIARQGVMGLRLGGRDAWPPASSELRLVLMGVLSESHASRDSSSFGGPGLQTGDSSLAGDLSFAVRDLSTEEIDKCMNPDSLEALDFLRLSYKTPPELSGIITPIHLMHYDRIFKLLLRVLRMQYVTNQQCLGIKAQAEGWQRPSDAALRFNREAHHFVSSVASYFVDAGVAIPWEKFEQSMDQVRADLEDDGEDVAAKKLQSPDELRQLHTQVLDRIMFALFLRKRQQPVLKLLEELFGIVLRYARHTRLEALGRGDETGDEDAADLYAEFKKKMQVFVTVCRGLSEKGSGNAQEELGVGEDSLVAQLLMKLDMGSFYAKHASARNLSLTEELEKLEQSITLTLQEIDHNFSKAHRIVTTSILPVVEKYGEHSHAVWEASKFWKQFFEASANVSLSGYEELADDAEITTADDSTAMRDDTTVDYTHGDQGDATRSTAAEQSALHGQDDSLLDDGDVTGSTPRPPATKTILSNLESPYEAMRREMKEEETDMTSVDDDDDEDSTVLFAQHTARLPDMSMTPRGSLEHQDSEKSVQRHKDPLLHRVLDKTYRLQATPHKPAYRISPLKKPGEDKTKEATRAWQDSPMSSPDLAVPTLRSDAFMSPYKSTARQRLAAATRGPRTPGVSVQTRATGKMSRDAFAKEREGATEHTQGRQRYEIDWESDDESDDGDLYAGMSPPKTIQFALPPSKLLQTPAREASKRIVDDILMDAGADPASSEYSPTLVKMSEDILNDSF</sequence>
<evidence type="ECO:0000256" key="2">
    <source>
        <dbReference type="ARBA" id="ARBA00004186"/>
    </source>
</evidence>
<dbReference type="InterPro" id="IPR040457">
    <property type="entry name" value="GCP_C"/>
</dbReference>
<evidence type="ECO:0000256" key="3">
    <source>
        <dbReference type="ARBA" id="ARBA00004629"/>
    </source>
</evidence>
<dbReference type="InterPro" id="IPR041470">
    <property type="entry name" value="GCP_N"/>
</dbReference>
<dbReference type="GO" id="GO:0042729">
    <property type="term" value="C:DASH complex"/>
    <property type="evidence" value="ECO:0007669"/>
    <property type="project" value="InterPro"/>
</dbReference>
<keyword evidence="18" id="KW-0175">Coiled coil</keyword>
<feature type="compositionally biased region" description="Basic and acidic residues" evidence="19">
    <location>
        <begin position="1163"/>
        <end position="1176"/>
    </location>
</feature>
<dbReference type="InterPro" id="IPR042241">
    <property type="entry name" value="GCP_C_sf"/>
</dbReference>
<dbReference type="EMBL" id="JAAVMX010000001">
    <property type="protein sequence ID" value="KAF4513547.1"/>
    <property type="molecule type" value="Genomic_DNA"/>
</dbReference>
<evidence type="ECO:0000256" key="16">
    <source>
        <dbReference type="ARBA" id="ARBA00023306"/>
    </source>
</evidence>
<proteinExistence type="inferred from homology"/>
<evidence type="ECO:0000256" key="8">
    <source>
        <dbReference type="ARBA" id="ARBA00022490"/>
    </source>
</evidence>
<dbReference type="Proteomes" id="UP000557566">
    <property type="component" value="Unassembled WGS sequence"/>
</dbReference>
<protein>
    <recommendedName>
        <fullName evidence="6">DASH complex subunit ASK1</fullName>
    </recommendedName>
</protein>
<dbReference type="GO" id="GO:0044732">
    <property type="term" value="C:mitotic spindle pole body"/>
    <property type="evidence" value="ECO:0007669"/>
    <property type="project" value="TreeGrafter"/>
</dbReference>
<evidence type="ECO:0000256" key="1">
    <source>
        <dbReference type="ARBA" id="ARBA00004123"/>
    </source>
</evidence>
<evidence type="ECO:0000256" key="4">
    <source>
        <dbReference type="ARBA" id="ARBA00010337"/>
    </source>
</evidence>
<dbReference type="Pfam" id="PF04130">
    <property type="entry name" value="GCP_C_terminal"/>
    <property type="match status" value="1"/>
</dbReference>
<comment type="similarity">
    <text evidence="4">Belongs to the TUBGCP family.</text>
</comment>
<feature type="region of interest" description="Disordered" evidence="19">
    <location>
        <begin position="1155"/>
        <end position="1176"/>
    </location>
</feature>
<dbReference type="GO" id="GO:0051301">
    <property type="term" value="P:cell division"/>
    <property type="evidence" value="ECO:0007669"/>
    <property type="project" value="UniProtKB-KW"/>
</dbReference>
<evidence type="ECO:0000256" key="7">
    <source>
        <dbReference type="ARBA" id="ARBA00022454"/>
    </source>
</evidence>
<comment type="subcellular location">
    <subcellularLocation>
        <location evidence="3">Chromosome</location>
        <location evidence="3">Centromere</location>
        <location evidence="3">Kinetochore</location>
    </subcellularLocation>
    <subcellularLocation>
        <location evidence="2">Cytoplasm</location>
        <location evidence="2">Cytoskeleton</location>
        <location evidence="2">Spindle</location>
    </subcellularLocation>
    <subcellularLocation>
        <location evidence="1">Nucleus</location>
    </subcellularLocation>
</comment>
<keyword evidence="16" id="KW-0131">Cell cycle</keyword>
<evidence type="ECO:0000256" key="17">
    <source>
        <dbReference type="ARBA" id="ARBA00023328"/>
    </source>
</evidence>
<dbReference type="GO" id="GO:0005874">
    <property type="term" value="C:microtubule"/>
    <property type="evidence" value="ECO:0007669"/>
    <property type="project" value="UniProtKB-KW"/>
</dbReference>
<evidence type="ECO:0000259" key="20">
    <source>
        <dbReference type="Pfam" id="PF04130"/>
    </source>
</evidence>
<dbReference type="InterPro" id="IPR013964">
    <property type="entry name" value="DASH_Ask1"/>
</dbReference>
<feature type="region of interest" description="Disordered" evidence="19">
    <location>
        <begin position="89"/>
        <end position="113"/>
    </location>
</feature>
<gene>
    <name evidence="22" type="ORF">G6O67_000808</name>
</gene>
<dbReference type="GO" id="GO:0008608">
    <property type="term" value="P:attachment of spindle microtubules to kinetochore"/>
    <property type="evidence" value="ECO:0007669"/>
    <property type="project" value="InterPro"/>
</dbReference>
<keyword evidence="9" id="KW-0132">Cell division</keyword>
<evidence type="ECO:0000259" key="21">
    <source>
        <dbReference type="Pfam" id="PF17681"/>
    </source>
</evidence>
<evidence type="ECO:0000256" key="18">
    <source>
        <dbReference type="SAM" id="Coils"/>
    </source>
</evidence>
<feature type="compositionally biased region" description="Acidic residues" evidence="19">
    <location>
        <begin position="1299"/>
        <end position="1310"/>
    </location>
</feature>
<feature type="region of interest" description="Disordered" evidence="19">
    <location>
        <begin position="1252"/>
        <end position="1319"/>
    </location>
</feature>
<evidence type="ECO:0000256" key="12">
    <source>
        <dbReference type="ARBA" id="ARBA00022829"/>
    </source>
</evidence>
<reference evidence="22 23" key="1">
    <citation type="journal article" date="2020" name="Genome Biol. Evol.">
        <title>A new high-quality draft genome assembly of the Chinese cordyceps Ophiocordyceps sinensis.</title>
        <authorList>
            <person name="Shu R."/>
            <person name="Zhang J."/>
            <person name="Meng Q."/>
            <person name="Zhang H."/>
            <person name="Zhou G."/>
            <person name="Li M."/>
            <person name="Wu P."/>
            <person name="Zhao Y."/>
            <person name="Chen C."/>
            <person name="Qin Q."/>
        </authorList>
    </citation>
    <scope>NUCLEOTIDE SEQUENCE [LARGE SCALE GENOMIC DNA]</scope>
    <source>
        <strain evidence="22 23">IOZ07</strain>
    </source>
</reference>
<feature type="region of interest" description="Disordered" evidence="19">
    <location>
        <begin position="1050"/>
        <end position="1117"/>
    </location>
</feature>
<keyword evidence="23" id="KW-1185">Reference proteome</keyword>
<feature type="domain" description="Gamma tubulin complex component C-terminal" evidence="20">
    <location>
        <begin position="603"/>
        <end position="958"/>
    </location>
</feature>
<evidence type="ECO:0000313" key="23">
    <source>
        <dbReference type="Proteomes" id="UP000557566"/>
    </source>
</evidence>
<feature type="compositionally biased region" description="Basic and acidic residues" evidence="19">
    <location>
        <begin position="1054"/>
        <end position="1071"/>
    </location>
</feature>
<evidence type="ECO:0000256" key="13">
    <source>
        <dbReference type="ARBA" id="ARBA00022838"/>
    </source>
</evidence>
<evidence type="ECO:0000313" key="22">
    <source>
        <dbReference type="EMBL" id="KAF4513547.1"/>
    </source>
</evidence>
<dbReference type="Gene3D" id="1.20.120.1900">
    <property type="entry name" value="Gamma-tubulin complex, C-terminal domain"/>
    <property type="match status" value="1"/>
</dbReference>
<keyword evidence="7" id="KW-0158">Chromosome</keyword>
<feature type="region of interest" description="Disordered" evidence="19">
    <location>
        <begin position="1194"/>
        <end position="1232"/>
    </location>
</feature>
<evidence type="ECO:0000256" key="15">
    <source>
        <dbReference type="ARBA" id="ARBA00023242"/>
    </source>
</evidence>
<organism evidence="22 23">
    <name type="scientific">Ophiocordyceps sinensis</name>
    <dbReference type="NCBI Taxonomy" id="72228"/>
    <lineage>
        <taxon>Eukaryota</taxon>
        <taxon>Fungi</taxon>
        <taxon>Dikarya</taxon>
        <taxon>Ascomycota</taxon>
        <taxon>Pezizomycotina</taxon>
        <taxon>Sordariomycetes</taxon>
        <taxon>Hypocreomycetidae</taxon>
        <taxon>Hypocreales</taxon>
        <taxon>Ophiocordycipitaceae</taxon>
        <taxon>Ophiocordyceps</taxon>
    </lineage>
</organism>
<evidence type="ECO:0000256" key="9">
    <source>
        <dbReference type="ARBA" id="ARBA00022618"/>
    </source>
</evidence>
<dbReference type="PANTHER" id="PTHR28200:SF1">
    <property type="entry name" value="DASH COMPLEX SUBUNIT ASK1"/>
    <property type="match status" value="1"/>
</dbReference>
<evidence type="ECO:0000256" key="10">
    <source>
        <dbReference type="ARBA" id="ARBA00022701"/>
    </source>
</evidence>
<evidence type="ECO:0000256" key="11">
    <source>
        <dbReference type="ARBA" id="ARBA00022776"/>
    </source>
</evidence>
<comment type="caution">
    <text evidence="22">The sequence shown here is derived from an EMBL/GenBank/DDBJ whole genome shotgun (WGS) entry which is preliminary data.</text>
</comment>
<dbReference type="Pfam" id="PF17681">
    <property type="entry name" value="GCP_N_terminal"/>
    <property type="match status" value="1"/>
</dbReference>